<keyword evidence="3" id="KW-1185">Reference proteome</keyword>
<feature type="transmembrane region" description="Helical" evidence="1">
    <location>
        <begin position="36"/>
        <end position="58"/>
    </location>
</feature>
<name>A0ABN6FK49_SINCY</name>
<sequence>MSENDPKSWFDRAIGACMSILLAAVALYCATQVLQAILPFLVAAAGVVTLGWASWMFVRYLRGRY</sequence>
<evidence type="ECO:0000313" key="3">
    <source>
        <dbReference type="Proteomes" id="UP001319861"/>
    </source>
</evidence>
<keyword evidence="1" id="KW-1133">Transmembrane helix</keyword>
<protein>
    <submittedName>
        <fullName evidence="2">Uncharacterized protein</fullName>
    </submittedName>
</protein>
<evidence type="ECO:0000313" key="2">
    <source>
        <dbReference type="EMBL" id="BCT76441.1"/>
    </source>
</evidence>
<keyword evidence="1" id="KW-0812">Transmembrane</keyword>
<organism evidence="2 3">
    <name type="scientific">Sinomonas cyclohexanicum</name>
    <name type="common">Corynebacterium cyclohexanicum</name>
    <dbReference type="NCBI Taxonomy" id="322009"/>
    <lineage>
        <taxon>Bacteria</taxon>
        <taxon>Bacillati</taxon>
        <taxon>Actinomycetota</taxon>
        <taxon>Actinomycetes</taxon>
        <taxon>Micrococcales</taxon>
        <taxon>Micrococcaceae</taxon>
        <taxon>Sinomonas</taxon>
    </lineage>
</organism>
<gene>
    <name evidence="2" type="ORF">SCMU_22830</name>
</gene>
<dbReference type="RefSeq" id="WP_229229268.1">
    <property type="nucleotide sequence ID" value="NZ_AP024525.1"/>
</dbReference>
<dbReference type="EMBL" id="AP024525">
    <property type="protein sequence ID" value="BCT76441.1"/>
    <property type="molecule type" value="Genomic_DNA"/>
</dbReference>
<keyword evidence="1" id="KW-0472">Membrane</keyword>
<feature type="transmembrane region" description="Helical" evidence="1">
    <location>
        <begin position="12"/>
        <end position="30"/>
    </location>
</feature>
<evidence type="ECO:0000256" key="1">
    <source>
        <dbReference type="SAM" id="Phobius"/>
    </source>
</evidence>
<proteinExistence type="predicted"/>
<dbReference type="Proteomes" id="UP001319861">
    <property type="component" value="Chromosome"/>
</dbReference>
<reference evidence="2 3" key="1">
    <citation type="journal article" date="2021" name="J. Biosci. Bioeng.">
        <title>Identification and characterization of a chc gene cluster responsible for the aromatization pathway of cyclohexanecarboxylate degradation in Sinomonas cyclohexanicum ATCC 51369.</title>
        <authorList>
            <person name="Yamamoto T."/>
            <person name="Hasegawa Y."/>
            <person name="Lau P.C.K."/>
            <person name="Iwaki H."/>
        </authorList>
    </citation>
    <scope>NUCLEOTIDE SEQUENCE [LARGE SCALE GENOMIC DNA]</scope>
    <source>
        <strain evidence="2 3">ATCC 51369</strain>
    </source>
</reference>
<accession>A0ABN6FK49</accession>